<evidence type="ECO:0000313" key="2">
    <source>
        <dbReference type="Proteomes" id="UP000625283"/>
    </source>
</evidence>
<dbReference type="EMBL" id="JAERTY010000001">
    <property type="protein sequence ID" value="MBL1407220.1"/>
    <property type="molecule type" value="Genomic_DNA"/>
</dbReference>
<accession>A0ABS1QYG6</accession>
<keyword evidence="2" id="KW-1185">Reference proteome</keyword>
<gene>
    <name evidence="1" type="ORF">JKG61_00500</name>
</gene>
<reference evidence="1 2" key="1">
    <citation type="submission" date="2021-01" db="EMBL/GenBank/DDBJ databases">
        <title>C459-1 draft genome sequence.</title>
        <authorList>
            <person name="Zhang X.-F."/>
        </authorList>
    </citation>
    <scope>NUCLEOTIDE SEQUENCE [LARGE SCALE GENOMIC DNA]</scope>
    <source>
        <strain evidence="2">C459-1</strain>
    </source>
</reference>
<protein>
    <submittedName>
        <fullName evidence="1">Uncharacterized protein</fullName>
    </submittedName>
</protein>
<organism evidence="1 2">
    <name type="scientific">Sphingobacterium faecale</name>
    <dbReference type="NCBI Taxonomy" id="2803775"/>
    <lineage>
        <taxon>Bacteria</taxon>
        <taxon>Pseudomonadati</taxon>
        <taxon>Bacteroidota</taxon>
        <taxon>Sphingobacteriia</taxon>
        <taxon>Sphingobacteriales</taxon>
        <taxon>Sphingobacteriaceae</taxon>
        <taxon>Sphingobacterium</taxon>
    </lineage>
</organism>
<name>A0ABS1QYG6_9SPHI</name>
<dbReference type="RefSeq" id="WP_202101041.1">
    <property type="nucleotide sequence ID" value="NZ_JAERTY010000001.1"/>
</dbReference>
<dbReference type="Proteomes" id="UP000625283">
    <property type="component" value="Unassembled WGS sequence"/>
</dbReference>
<sequence>MTKTNKLWLRATAVLTLALCLFLGVRAFEKEVELKSTLDPIPVTVYFTESSDNPTLLQDEDNWSDTPHGNCGIGSYLCEVTYDENRYPTLRDFLDANTTQAMIQANSLSFSFKK</sequence>
<evidence type="ECO:0000313" key="1">
    <source>
        <dbReference type="EMBL" id="MBL1407220.1"/>
    </source>
</evidence>
<comment type="caution">
    <text evidence="1">The sequence shown here is derived from an EMBL/GenBank/DDBJ whole genome shotgun (WGS) entry which is preliminary data.</text>
</comment>
<proteinExistence type="predicted"/>